<keyword evidence="3" id="KW-1185">Reference proteome</keyword>
<accession>A0AAX2SEU7</accession>
<name>A0AAX2SEU7_KOCRH</name>
<proteinExistence type="predicted"/>
<keyword evidence="1" id="KW-0812">Transmembrane</keyword>
<dbReference type="RefSeq" id="WP_135010213.1">
    <property type="nucleotide sequence ID" value="NZ_SPNK01000003.1"/>
</dbReference>
<keyword evidence="1" id="KW-0472">Membrane</keyword>
<keyword evidence="1" id="KW-1133">Transmembrane helix</keyword>
<dbReference type="AlphaFoldDB" id="A0AAX2SEU7"/>
<reference evidence="2 3" key="1">
    <citation type="submission" date="2019-03" db="EMBL/GenBank/DDBJ databases">
        <title>Genome Sequencing and Assembly of Various Microbes Isolated from Alder Root Nodule.</title>
        <authorList>
            <person name="Swanson E."/>
            <person name="Sevigny J.L."/>
            <person name="Pesce C."/>
            <person name="Davis I."/>
            <person name="Kleiner V."/>
            <person name="Tisa L."/>
        </authorList>
    </citation>
    <scope>NUCLEOTIDE SEQUENCE [LARGE SCALE GENOMIC DNA]</scope>
    <source>
        <strain evidence="2 3">4R-31</strain>
    </source>
</reference>
<dbReference type="Proteomes" id="UP000298017">
    <property type="component" value="Unassembled WGS sequence"/>
</dbReference>
<feature type="transmembrane region" description="Helical" evidence="1">
    <location>
        <begin position="84"/>
        <end position="107"/>
    </location>
</feature>
<evidence type="ECO:0008006" key="4">
    <source>
        <dbReference type="Google" id="ProtNLM"/>
    </source>
</evidence>
<organism evidence="2 3">
    <name type="scientific">Kocuria rhizophila</name>
    <dbReference type="NCBI Taxonomy" id="72000"/>
    <lineage>
        <taxon>Bacteria</taxon>
        <taxon>Bacillati</taxon>
        <taxon>Actinomycetota</taxon>
        <taxon>Actinomycetes</taxon>
        <taxon>Micrococcales</taxon>
        <taxon>Micrococcaceae</taxon>
        <taxon>Kocuria</taxon>
    </lineage>
</organism>
<sequence>MSSIATYASTKALMLSNQAVQITSETVDPGVTFDYSAPWLASLRSVAGMIGATVVVVLFIGGVVSIGFLAFGKLSKSEQAFSKGLWGLLLTVISAALLGSLAGLISWGAGLPLIPQS</sequence>
<gene>
    <name evidence="2" type="ORF">E4P33_03750</name>
</gene>
<feature type="transmembrane region" description="Helical" evidence="1">
    <location>
        <begin position="46"/>
        <end position="72"/>
    </location>
</feature>
<dbReference type="EMBL" id="SPNK01000003">
    <property type="protein sequence ID" value="TFI02170.1"/>
    <property type="molecule type" value="Genomic_DNA"/>
</dbReference>
<evidence type="ECO:0000313" key="3">
    <source>
        <dbReference type="Proteomes" id="UP000298017"/>
    </source>
</evidence>
<protein>
    <recommendedName>
        <fullName evidence="4">Integral membrane protein</fullName>
    </recommendedName>
</protein>
<comment type="caution">
    <text evidence="2">The sequence shown here is derived from an EMBL/GenBank/DDBJ whole genome shotgun (WGS) entry which is preliminary data.</text>
</comment>
<evidence type="ECO:0000256" key="1">
    <source>
        <dbReference type="SAM" id="Phobius"/>
    </source>
</evidence>
<evidence type="ECO:0000313" key="2">
    <source>
        <dbReference type="EMBL" id="TFI02170.1"/>
    </source>
</evidence>